<gene>
    <name evidence="1" type="ORF">DJ019_11230</name>
</gene>
<organism evidence="1 2">
    <name type="scientific">Phenylobacterium kunshanense</name>
    <dbReference type="NCBI Taxonomy" id="1445034"/>
    <lineage>
        <taxon>Bacteria</taxon>
        <taxon>Pseudomonadati</taxon>
        <taxon>Pseudomonadota</taxon>
        <taxon>Alphaproteobacteria</taxon>
        <taxon>Caulobacterales</taxon>
        <taxon>Caulobacteraceae</taxon>
        <taxon>Phenylobacterium</taxon>
    </lineage>
</organism>
<dbReference type="Proteomes" id="UP000249524">
    <property type="component" value="Unassembled WGS sequence"/>
</dbReference>
<sequence length="161" mass="16504">MGTSGDDTLAVEGGATAIGAGGSDVFVLVSNGLSGDEPERLGVILDYDFSNDALDLGKLGDDAVIVSQDAIKGGARIGIDYDGDGDEDGYVLAYTPGPNGEPAEILPEDDDGGFTILPFPLPTDDGVFTILPYPMPTDGQIILTHAFDVGAAIRALDGWSV</sequence>
<reference evidence="1 2" key="1">
    <citation type="submission" date="2018-05" db="EMBL/GenBank/DDBJ databases">
        <authorList>
            <person name="Lanie J.A."/>
            <person name="Ng W.-L."/>
            <person name="Kazmierczak K.M."/>
            <person name="Andrzejewski T.M."/>
            <person name="Davidsen T.M."/>
            <person name="Wayne K.J."/>
            <person name="Tettelin H."/>
            <person name="Glass J.I."/>
            <person name="Rusch D."/>
            <person name="Podicherti R."/>
            <person name="Tsui H.-C.T."/>
            <person name="Winkler M.E."/>
        </authorList>
    </citation>
    <scope>NUCLEOTIDE SEQUENCE [LARGE SCALE GENOMIC DNA]</scope>
    <source>
        <strain evidence="1 2">BUT-10</strain>
    </source>
</reference>
<name>A0A328BEZ5_9CAUL</name>
<keyword evidence="2" id="KW-1185">Reference proteome</keyword>
<dbReference type="EMBL" id="QFYS01000004">
    <property type="protein sequence ID" value="RAK65527.1"/>
    <property type="molecule type" value="Genomic_DNA"/>
</dbReference>
<evidence type="ECO:0000313" key="2">
    <source>
        <dbReference type="Proteomes" id="UP000249524"/>
    </source>
</evidence>
<evidence type="ECO:0000313" key="1">
    <source>
        <dbReference type="EMBL" id="RAK65527.1"/>
    </source>
</evidence>
<comment type="caution">
    <text evidence="1">The sequence shown here is derived from an EMBL/GenBank/DDBJ whole genome shotgun (WGS) entry which is preliminary data.</text>
</comment>
<protein>
    <recommendedName>
        <fullName evidence="3">Peptidase M10 serralysin C-terminal domain-containing protein</fullName>
    </recommendedName>
</protein>
<accession>A0A328BEZ5</accession>
<proteinExistence type="predicted"/>
<dbReference type="AlphaFoldDB" id="A0A328BEZ5"/>
<evidence type="ECO:0008006" key="3">
    <source>
        <dbReference type="Google" id="ProtNLM"/>
    </source>
</evidence>